<gene>
    <name evidence="2" type="ORF">LIER_12079</name>
</gene>
<dbReference type="InterPro" id="IPR012337">
    <property type="entry name" value="RNaseH-like_sf"/>
</dbReference>
<comment type="caution">
    <text evidence="2">The sequence shown here is derived from an EMBL/GenBank/DDBJ whole genome shotgun (WGS) entry which is preliminary data.</text>
</comment>
<feature type="domain" description="Integrase catalytic" evidence="1">
    <location>
        <begin position="1"/>
        <end position="148"/>
    </location>
</feature>
<name>A0AAV3PRP9_LITER</name>
<dbReference type="PROSITE" id="PS50994">
    <property type="entry name" value="INTEGRASE"/>
    <property type="match status" value="1"/>
</dbReference>
<dbReference type="AlphaFoldDB" id="A0AAV3PRP9"/>
<protein>
    <recommendedName>
        <fullName evidence="1">Integrase catalytic domain-containing protein</fullName>
    </recommendedName>
</protein>
<dbReference type="InterPro" id="IPR001584">
    <property type="entry name" value="Integrase_cat-core"/>
</dbReference>
<dbReference type="Gene3D" id="3.30.420.10">
    <property type="entry name" value="Ribonuclease H-like superfamily/Ribonuclease H"/>
    <property type="match status" value="1"/>
</dbReference>
<evidence type="ECO:0000313" key="2">
    <source>
        <dbReference type="EMBL" id="GAA0153968.1"/>
    </source>
</evidence>
<dbReference type="InterPro" id="IPR057670">
    <property type="entry name" value="SH3_retrovirus"/>
</dbReference>
<evidence type="ECO:0000313" key="3">
    <source>
        <dbReference type="Proteomes" id="UP001454036"/>
    </source>
</evidence>
<dbReference type="Pfam" id="PF00665">
    <property type="entry name" value="rve"/>
    <property type="match status" value="1"/>
</dbReference>
<dbReference type="GO" id="GO:0003676">
    <property type="term" value="F:nucleic acid binding"/>
    <property type="evidence" value="ECO:0007669"/>
    <property type="project" value="InterPro"/>
</dbReference>
<dbReference type="EMBL" id="BAABME010002289">
    <property type="protein sequence ID" value="GAA0153968.1"/>
    <property type="molecule type" value="Genomic_DNA"/>
</dbReference>
<dbReference type="PANTHER" id="PTHR42648">
    <property type="entry name" value="TRANSPOSASE, PUTATIVE-RELATED"/>
    <property type="match status" value="1"/>
</dbReference>
<reference evidence="2 3" key="1">
    <citation type="submission" date="2024-01" db="EMBL/GenBank/DDBJ databases">
        <title>The complete chloroplast genome sequence of Lithospermum erythrorhizon: insights into the phylogenetic relationship among Boraginaceae species and the maternal lineages of purple gromwells.</title>
        <authorList>
            <person name="Okada T."/>
            <person name="Watanabe K."/>
        </authorList>
    </citation>
    <scope>NUCLEOTIDE SEQUENCE [LARGE SCALE GENOMIC DNA]</scope>
</reference>
<proteinExistence type="predicted"/>
<dbReference type="GO" id="GO:0015074">
    <property type="term" value="P:DNA integration"/>
    <property type="evidence" value="ECO:0007669"/>
    <property type="project" value="InterPro"/>
</dbReference>
<accession>A0AAV3PRP9</accession>
<dbReference type="SUPFAM" id="SSF53098">
    <property type="entry name" value="Ribonuclease H-like"/>
    <property type="match status" value="1"/>
</dbReference>
<dbReference type="PANTHER" id="PTHR42648:SF28">
    <property type="entry name" value="TRANSPOSON-ENCODED PROTEIN WITH RIBONUCLEASE H-LIKE AND RETROVIRUS ZINC FINGER-LIKE DOMAINS"/>
    <property type="match status" value="1"/>
</dbReference>
<dbReference type="InterPro" id="IPR036397">
    <property type="entry name" value="RNaseH_sf"/>
</dbReference>
<evidence type="ECO:0000259" key="1">
    <source>
        <dbReference type="PROSITE" id="PS50994"/>
    </source>
</evidence>
<sequence>MSLGGAKYFVSFIDDFSKRCWVYPIKRKADVFETFKAFKVRLELESGKKIKCLRIDNGGEYTSNEIVEFCKYACIKRQFTTAYTPQQNGVAEWMNKTLLERTRAILRATCLGKSFWAEAVNTACYLINRSPSTAIELKTPIEMWNGKKADYSNLHIFGSHLYAMYNDQERTKLDPKSKKCIYLEYVGGVKGYRLWDPTAHKFVISRNVIFLEYKLQEQRQYNIIKEEPETMIVKIIDEPNKKDSNPSEAELEHEVLDPDRIEPDAQDIRHSNHERRPLTWQSEYVMESNIAYYLLTEDGEPTTFQEAKSGSEASMWMSAMHEEIEALHKN</sequence>
<organism evidence="2 3">
    <name type="scientific">Lithospermum erythrorhizon</name>
    <name type="common">Purple gromwell</name>
    <name type="synonym">Lithospermum officinale var. erythrorhizon</name>
    <dbReference type="NCBI Taxonomy" id="34254"/>
    <lineage>
        <taxon>Eukaryota</taxon>
        <taxon>Viridiplantae</taxon>
        <taxon>Streptophyta</taxon>
        <taxon>Embryophyta</taxon>
        <taxon>Tracheophyta</taxon>
        <taxon>Spermatophyta</taxon>
        <taxon>Magnoliopsida</taxon>
        <taxon>eudicotyledons</taxon>
        <taxon>Gunneridae</taxon>
        <taxon>Pentapetalae</taxon>
        <taxon>asterids</taxon>
        <taxon>lamiids</taxon>
        <taxon>Boraginales</taxon>
        <taxon>Boraginaceae</taxon>
        <taxon>Boraginoideae</taxon>
        <taxon>Lithospermeae</taxon>
        <taxon>Lithospermum</taxon>
    </lineage>
</organism>
<keyword evidence="3" id="KW-1185">Reference proteome</keyword>
<dbReference type="Proteomes" id="UP001454036">
    <property type="component" value="Unassembled WGS sequence"/>
</dbReference>
<dbReference type="InterPro" id="IPR039537">
    <property type="entry name" value="Retrotran_Ty1/copia-like"/>
</dbReference>
<dbReference type="Pfam" id="PF25597">
    <property type="entry name" value="SH3_retrovirus"/>
    <property type="match status" value="1"/>
</dbReference>